<dbReference type="GeneID" id="106750516"/>
<evidence type="ECO:0000313" key="2">
    <source>
        <dbReference type="RefSeq" id="XP_014486407.1"/>
    </source>
</evidence>
<sequence length="162" mass="19069">RRLKVREIAEAVGISKDRVGHILHEILVMKKLSARWVPRLLTPDNKRNRETTSEQCLTLFKRNPKEFLRRFVTVDETWIHWYTPETKEQSKQWTSPDERAPKKTKTVLSAGKLMATVFLDLQDVIYIDYLEKSKTVTGLYYAELLGRFDAELQKKRAHLAKK</sequence>
<accession>A0A6P3Y8T1</accession>
<dbReference type="InterPro" id="IPR036397">
    <property type="entry name" value="RNaseH_sf"/>
</dbReference>
<dbReference type="KEGG" id="dqu:106750516"/>
<dbReference type="AlphaFoldDB" id="A0A6P3Y8T1"/>
<dbReference type="OrthoDB" id="7543959at2759"/>
<dbReference type="Pfam" id="PF01359">
    <property type="entry name" value="Transposase_1"/>
    <property type="match status" value="1"/>
</dbReference>
<evidence type="ECO:0000313" key="1">
    <source>
        <dbReference type="Proteomes" id="UP000515204"/>
    </source>
</evidence>
<dbReference type="InterPro" id="IPR001888">
    <property type="entry name" value="Transposase_1"/>
</dbReference>
<feature type="non-terminal residue" evidence="2">
    <location>
        <position position="1"/>
    </location>
</feature>
<gene>
    <name evidence="2" type="primary">LOC106750516</name>
</gene>
<dbReference type="GO" id="GO:0003676">
    <property type="term" value="F:nucleic acid binding"/>
    <property type="evidence" value="ECO:0007669"/>
    <property type="project" value="InterPro"/>
</dbReference>
<dbReference type="PANTHER" id="PTHR46060:SF1">
    <property type="entry name" value="MARINER MOS1 TRANSPOSASE-LIKE PROTEIN"/>
    <property type="match status" value="1"/>
</dbReference>
<dbReference type="RefSeq" id="XP_014486407.1">
    <property type="nucleotide sequence ID" value="XM_014630921.1"/>
</dbReference>
<keyword evidence="1" id="KW-1185">Reference proteome</keyword>
<organism evidence="1 2">
    <name type="scientific">Dinoponera quadriceps</name>
    <name type="common">South American ant</name>
    <dbReference type="NCBI Taxonomy" id="609295"/>
    <lineage>
        <taxon>Eukaryota</taxon>
        <taxon>Metazoa</taxon>
        <taxon>Ecdysozoa</taxon>
        <taxon>Arthropoda</taxon>
        <taxon>Hexapoda</taxon>
        <taxon>Insecta</taxon>
        <taxon>Pterygota</taxon>
        <taxon>Neoptera</taxon>
        <taxon>Endopterygota</taxon>
        <taxon>Hymenoptera</taxon>
        <taxon>Apocrita</taxon>
        <taxon>Aculeata</taxon>
        <taxon>Formicoidea</taxon>
        <taxon>Formicidae</taxon>
        <taxon>Ponerinae</taxon>
        <taxon>Ponerini</taxon>
        <taxon>Dinoponera</taxon>
    </lineage>
</organism>
<protein>
    <submittedName>
        <fullName evidence="2">Uncharacterized protein LOC106750516</fullName>
    </submittedName>
</protein>
<reference evidence="2" key="1">
    <citation type="submission" date="2025-08" db="UniProtKB">
        <authorList>
            <consortium name="RefSeq"/>
        </authorList>
    </citation>
    <scope>IDENTIFICATION</scope>
</reference>
<name>A0A6P3Y8T1_DINQU</name>
<dbReference type="InterPro" id="IPR052709">
    <property type="entry name" value="Transposase-MT_Hybrid"/>
</dbReference>
<dbReference type="Gene3D" id="3.30.420.10">
    <property type="entry name" value="Ribonuclease H-like superfamily/Ribonuclease H"/>
    <property type="match status" value="1"/>
</dbReference>
<proteinExistence type="predicted"/>
<dbReference type="PANTHER" id="PTHR46060">
    <property type="entry name" value="MARINER MOS1 TRANSPOSASE-LIKE PROTEIN"/>
    <property type="match status" value="1"/>
</dbReference>
<dbReference type="Proteomes" id="UP000515204">
    <property type="component" value="Unplaced"/>
</dbReference>